<organism evidence="1 2">
    <name type="scientific">Trinickia terrae</name>
    <dbReference type="NCBI Taxonomy" id="2571161"/>
    <lineage>
        <taxon>Bacteria</taxon>
        <taxon>Pseudomonadati</taxon>
        <taxon>Pseudomonadota</taxon>
        <taxon>Betaproteobacteria</taxon>
        <taxon>Burkholderiales</taxon>
        <taxon>Burkholderiaceae</taxon>
        <taxon>Trinickia</taxon>
    </lineage>
</organism>
<proteinExistence type="predicted"/>
<dbReference type="RefSeq" id="WP_136898155.1">
    <property type="nucleotide sequence ID" value="NZ_SWJE01000017.1"/>
</dbReference>
<comment type="caution">
    <text evidence="1">The sequence shown here is derived from an EMBL/GenBank/DDBJ whole genome shotgun (WGS) entry which is preliminary data.</text>
</comment>
<gene>
    <name evidence="1" type="ORF">FAZ69_26970</name>
</gene>
<accession>A0A4U1HQ24</accession>
<name>A0A4U1HQ24_9BURK</name>
<evidence type="ECO:0000313" key="2">
    <source>
        <dbReference type="Proteomes" id="UP000305539"/>
    </source>
</evidence>
<dbReference type="OrthoDB" id="6951038at2"/>
<keyword evidence="2" id="KW-1185">Reference proteome</keyword>
<evidence type="ECO:0000313" key="1">
    <source>
        <dbReference type="EMBL" id="TKC81614.1"/>
    </source>
</evidence>
<protein>
    <submittedName>
        <fullName evidence="1">Uncharacterized protein</fullName>
    </submittedName>
</protein>
<dbReference type="EMBL" id="SWJE01000017">
    <property type="protein sequence ID" value="TKC81614.1"/>
    <property type="molecule type" value="Genomic_DNA"/>
</dbReference>
<dbReference type="AlphaFoldDB" id="A0A4U1HQ24"/>
<dbReference type="Proteomes" id="UP000305539">
    <property type="component" value="Unassembled WGS sequence"/>
</dbReference>
<sequence length="301" mass="32150">MGHEGLALAAYLAARILDCRPIGAADVARLKAADASLSEARRHLPHGRGNVGEDLARTEGESRWRADAARSFVPKLDRMRGTSEIDYRGRAINQAASALAFGAGRCGEFSAVSGVLHTGRLGPGEELHIVANRSHQWAEARIGATDRKRAVVLDAWAQGAPVFADDSRFANRNAESLRSYVPIAVNNPDVEGRQARKEAGEATSLVKQQLGEAGLRRQVAAAARITARAVAWFDDLAGLTERSAPHVLSTEFVRRVKASMCSDPLSAEVAAARAAQQLGRPIEAQRADVQAILEVLSSLPA</sequence>
<reference evidence="1 2" key="1">
    <citation type="submission" date="2019-04" db="EMBL/GenBank/DDBJ databases">
        <title>Trinickia sp. 7GSK02, isolated from subtropical forest soil.</title>
        <authorList>
            <person name="Gao Z.-H."/>
            <person name="Qiu L.-H."/>
        </authorList>
    </citation>
    <scope>NUCLEOTIDE SEQUENCE [LARGE SCALE GENOMIC DNA]</scope>
    <source>
        <strain evidence="1 2">7GSK02</strain>
    </source>
</reference>